<dbReference type="Gene3D" id="3.30.1330.100">
    <property type="entry name" value="CofE-like"/>
    <property type="match status" value="1"/>
</dbReference>
<dbReference type="EMBL" id="MGAY01000047">
    <property type="protein sequence ID" value="OGK56121.1"/>
    <property type="molecule type" value="Genomic_DNA"/>
</dbReference>
<evidence type="ECO:0000259" key="1">
    <source>
        <dbReference type="Pfam" id="PF01996"/>
    </source>
</evidence>
<dbReference type="PANTHER" id="PTHR47917">
    <property type="match status" value="1"/>
</dbReference>
<gene>
    <name evidence="2" type="ORF">A3J15_01880</name>
</gene>
<dbReference type="SUPFAM" id="SSF144010">
    <property type="entry name" value="CofE-like"/>
    <property type="match status" value="1"/>
</dbReference>
<dbReference type="AlphaFoldDB" id="A0A1F7JKH8"/>
<feature type="domain" description="Coenzyme F420:L-glutamate ligase-like" evidence="1">
    <location>
        <begin position="6"/>
        <end position="202"/>
    </location>
</feature>
<dbReference type="GO" id="GO:0052618">
    <property type="term" value="F:coenzyme F420-0:L-glutamate ligase activity"/>
    <property type="evidence" value="ECO:0007669"/>
    <property type="project" value="TreeGrafter"/>
</dbReference>
<dbReference type="Proteomes" id="UP000176376">
    <property type="component" value="Unassembled WGS sequence"/>
</dbReference>
<dbReference type="PANTHER" id="PTHR47917:SF1">
    <property type="entry name" value="COENZYME F420:L-GLUTAMATE LIGASE"/>
    <property type="match status" value="1"/>
</dbReference>
<organism evidence="2 3">
    <name type="scientific">Candidatus Roizmanbacteria bacterium RIFCSPLOWO2_02_FULL_38_10</name>
    <dbReference type="NCBI Taxonomy" id="1802074"/>
    <lineage>
        <taxon>Bacteria</taxon>
        <taxon>Candidatus Roizmaniibacteriota</taxon>
    </lineage>
</organism>
<dbReference type="STRING" id="1802074.A3J15_01880"/>
<dbReference type="Gene3D" id="3.90.1660.10">
    <property type="entry name" value="CofE-like domain"/>
    <property type="match status" value="1"/>
</dbReference>
<dbReference type="Pfam" id="PF01996">
    <property type="entry name" value="F420_ligase"/>
    <property type="match status" value="1"/>
</dbReference>
<name>A0A1F7JKH8_9BACT</name>
<dbReference type="InterPro" id="IPR002847">
    <property type="entry name" value="F420-0_gamma-glut_ligase-dom"/>
</dbReference>
<accession>A0A1F7JKH8</accession>
<evidence type="ECO:0000313" key="3">
    <source>
        <dbReference type="Proteomes" id="UP000176376"/>
    </source>
</evidence>
<evidence type="ECO:0000313" key="2">
    <source>
        <dbReference type="EMBL" id="OGK56121.1"/>
    </source>
</evidence>
<comment type="caution">
    <text evidence="2">The sequence shown here is derived from an EMBL/GenBank/DDBJ whole genome shotgun (WGS) entry which is preliminary data.</text>
</comment>
<reference evidence="2 3" key="1">
    <citation type="journal article" date="2016" name="Nat. Commun.">
        <title>Thousands of microbial genomes shed light on interconnected biogeochemical processes in an aquifer system.</title>
        <authorList>
            <person name="Anantharaman K."/>
            <person name="Brown C.T."/>
            <person name="Hug L.A."/>
            <person name="Sharon I."/>
            <person name="Castelle C.J."/>
            <person name="Probst A.J."/>
            <person name="Thomas B.C."/>
            <person name="Singh A."/>
            <person name="Wilkins M.J."/>
            <person name="Karaoz U."/>
            <person name="Brodie E.L."/>
            <person name="Williams K.H."/>
            <person name="Hubbard S.S."/>
            <person name="Banfield J.F."/>
        </authorList>
    </citation>
    <scope>NUCLEOTIDE SEQUENCE [LARGE SCALE GENOMIC DNA]</scope>
</reference>
<sequence>MIIRPIKTRIISDQDNLIDVIDLAITHLNDKSIVCITSKVIALTDGRTIKKSNIDKNNLIEKEADLYIKPKKITDFYLTIKNNILIPSAGIDESNAGDNYILWPENAQVSANKFRAHFVNRFKHKNIGVLITDSTTAPLRVGVRGIAISHSGFLAVNNYIGKPDMHNRKLKVTKVNVIDSLAAAAVFSMGEGNEQTPIAIIEDCTFVQFQDRDPIQDELNSLKIPLEQDLFAPLLNAAEWSKS</sequence>
<proteinExistence type="predicted"/>
<protein>
    <recommendedName>
        <fullName evidence="1">Coenzyme F420:L-glutamate ligase-like domain-containing protein</fullName>
    </recommendedName>
</protein>